<proteinExistence type="predicted"/>
<sequence length="233" mass="25495">MEHGFNGCCCVRRIAGGPHRSHMHCRSHHMATTSLSWPECFFITEESQQVSCSSPPPPPAPDLRAPDSGPSYERQAGAGDSRARPTWRGGRPGVTPCPPPLPPPLQSPQVCSVTYRFLPRPIESQPIKNQTNKFTVNLTPDREVTVLPNTDCKVDVYPPLDCRITVSLMPDCGGRWISNPRVAHTPNWRAEGAGPVRRRGEYVACWRRGTGGQSSRGNTVGSVFQGQLCPAGF</sequence>
<gene>
    <name evidence="2" type="ORF">SKAU_G00260890</name>
</gene>
<feature type="region of interest" description="Disordered" evidence="1">
    <location>
        <begin position="49"/>
        <end position="105"/>
    </location>
</feature>
<keyword evidence="3" id="KW-1185">Reference proteome</keyword>
<evidence type="ECO:0000313" key="2">
    <source>
        <dbReference type="EMBL" id="KAJ8350959.1"/>
    </source>
</evidence>
<evidence type="ECO:0000313" key="3">
    <source>
        <dbReference type="Proteomes" id="UP001152622"/>
    </source>
</evidence>
<organism evidence="2 3">
    <name type="scientific">Synaphobranchus kaupii</name>
    <name type="common">Kaup's arrowtooth eel</name>
    <dbReference type="NCBI Taxonomy" id="118154"/>
    <lineage>
        <taxon>Eukaryota</taxon>
        <taxon>Metazoa</taxon>
        <taxon>Chordata</taxon>
        <taxon>Craniata</taxon>
        <taxon>Vertebrata</taxon>
        <taxon>Euteleostomi</taxon>
        <taxon>Actinopterygii</taxon>
        <taxon>Neopterygii</taxon>
        <taxon>Teleostei</taxon>
        <taxon>Anguilliformes</taxon>
        <taxon>Synaphobranchidae</taxon>
        <taxon>Synaphobranchus</taxon>
    </lineage>
</organism>
<protein>
    <submittedName>
        <fullName evidence="2">Uncharacterized protein</fullName>
    </submittedName>
</protein>
<name>A0A9Q1IQQ6_SYNKA</name>
<comment type="caution">
    <text evidence="2">The sequence shown here is derived from an EMBL/GenBank/DDBJ whole genome shotgun (WGS) entry which is preliminary data.</text>
</comment>
<accession>A0A9Q1IQQ6</accession>
<feature type="compositionally biased region" description="Pro residues" evidence="1">
    <location>
        <begin position="95"/>
        <end position="105"/>
    </location>
</feature>
<evidence type="ECO:0000256" key="1">
    <source>
        <dbReference type="SAM" id="MobiDB-lite"/>
    </source>
</evidence>
<dbReference type="EMBL" id="JAINUF010000009">
    <property type="protein sequence ID" value="KAJ8350959.1"/>
    <property type="molecule type" value="Genomic_DNA"/>
</dbReference>
<dbReference type="AlphaFoldDB" id="A0A9Q1IQQ6"/>
<reference evidence="2" key="1">
    <citation type="journal article" date="2023" name="Science">
        <title>Genome structures resolve the early diversification of teleost fishes.</title>
        <authorList>
            <person name="Parey E."/>
            <person name="Louis A."/>
            <person name="Montfort J."/>
            <person name="Bouchez O."/>
            <person name="Roques C."/>
            <person name="Iampietro C."/>
            <person name="Lluch J."/>
            <person name="Castinel A."/>
            <person name="Donnadieu C."/>
            <person name="Desvignes T."/>
            <person name="Floi Bucao C."/>
            <person name="Jouanno E."/>
            <person name="Wen M."/>
            <person name="Mejri S."/>
            <person name="Dirks R."/>
            <person name="Jansen H."/>
            <person name="Henkel C."/>
            <person name="Chen W.J."/>
            <person name="Zahm M."/>
            <person name="Cabau C."/>
            <person name="Klopp C."/>
            <person name="Thompson A.W."/>
            <person name="Robinson-Rechavi M."/>
            <person name="Braasch I."/>
            <person name="Lecointre G."/>
            <person name="Bobe J."/>
            <person name="Postlethwait J.H."/>
            <person name="Berthelot C."/>
            <person name="Roest Crollius H."/>
            <person name="Guiguen Y."/>
        </authorList>
    </citation>
    <scope>NUCLEOTIDE SEQUENCE</scope>
    <source>
        <strain evidence="2">WJC10195</strain>
    </source>
</reference>
<dbReference type="Proteomes" id="UP001152622">
    <property type="component" value="Chromosome 9"/>
</dbReference>